<dbReference type="PANTHER" id="PTHR42925">
    <property type="entry name" value="MULTIDRUG AND TOXIN EFFLUX PROTEIN MATE FAMILY"/>
    <property type="match status" value="1"/>
</dbReference>
<accession>A0A841YBN1</accession>
<feature type="transmembrane region" description="Helical" evidence="7">
    <location>
        <begin position="142"/>
        <end position="161"/>
    </location>
</feature>
<dbReference type="GO" id="GO:0005886">
    <property type="term" value="C:plasma membrane"/>
    <property type="evidence" value="ECO:0007669"/>
    <property type="project" value="UniProtKB-SubCell"/>
</dbReference>
<proteinExistence type="predicted"/>
<dbReference type="GO" id="GO:0015297">
    <property type="term" value="F:antiporter activity"/>
    <property type="evidence" value="ECO:0007669"/>
    <property type="project" value="InterPro"/>
</dbReference>
<dbReference type="PANTHER" id="PTHR42925:SF1">
    <property type="entry name" value="VIRULENCE FACTOR MVIN"/>
    <property type="match status" value="1"/>
</dbReference>
<dbReference type="GO" id="GO:0042910">
    <property type="term" value="F:xenobiotic transmembrane transporter activity"/>
    <property type="evidence" value="ECO:0007669"/>
    <property type="project" value="InterPro"/>
</dbReference>
<dbReference type="Pfam" id="PF01554">
    <property type="entry name" value="MatE"/>
    <property type="match status" value="2"/>
</dbReference>
<dbReference type="Proteomes" id="UP000571128">
    <property type="component" value="Unassembled WGS sequence"/>
</dbReference>
<feature type="transmembrane region" description="Helical" evidence="7">
    <location>
        <begin position="368"/>
        <end position="385"/>
    </location>
</feature>
<dbReference type="InterPro" id="IPR002528">
    <property type="entry name" value="MATE_fam"/>
</dbReference>
<sequence length="458" mass="50304">MTKKTNIKGGFYLADHTNIAKMSLFTLAWPIFIEQFLRIMINYVDVFMLGHYSDEAVAATGVASQILVISIIMYGFISVGVQILVAQMIGAERHKMIERVITNGLIVAFIIGIIMSIIFLFASDTFLRLVGLDDELIRVGSPFLEIIGGSSIVIAIHSSILPIIRVHGYVRQAMLVPVTISIINVVGNYVFLYGPLAYLDLGVAGVGIATAIANFIGMIMAIFMLKKYIGYTFNFGKLKHYSNKLLYSILKLGLPSAGENMSYAGSQLVVTAIIAILGTEALTTKVYASSVSQFVALFAIAIGQASQILIGRAVGAKEVEKAYQQGLKSWKIGTVIALVVSILLYLFAEPIMRLFTSNELVIEMTKMLFLLSIALELFRATNIIIISSLNSTGDVKFPFIVGLIVMWIVSLPFSYVLGITAGLGLVGVWLAYIIDEGIRSYLMFRRWRSKVWSLKSVI</sequence>
<dbReference type="PIRSF" id="PIRSF006603">
    <property type="entry name" value="DinF"/>
    <property type="match status" value="1"/>
</dbReference>
<gene>
    <name evidence="8" type="ORF">HB844_02180</name>
</gene>
<dbReference type="CDD" id="cd13134">
    <property type="entry name" value="MATE_like_8"/>
    <property type="match status" value="1"/>
</dbReference>
<feature type="transmembrane region" description="Helical" evidence="7">
    <location>
        <begin position="261"/>
        <end position="279"/>
    </location>
</feature>
<name>A0A841YBN1_9LIST</name>
<comment type="subcellular location">
    <subcellularLocation>
        <location evidence="1">Cell membrane</location>
        <topology evidence="1">Multi-pass membrane protein</topology>
    </subcellularLocation>
</comment>
<feature type="transmembrane region" description="Helical" evidence="7">
    <location>
        <begin position="21"/>
        <end position="41"/>
    </location>
</feature>
<feature type="transmembrane region" description="Helical" evidence="7">
    <location>
        <begin position="203"/>
        <end position="225"/>
    </location>
</feature>
<feature type="transmembrane region" description="Helical" evidence="7">
    <location>
        <begin position="173"/>
        <end position="191"/>
    </location>
</feature>
<evidence type="ECO:0000256" key="2">
    <source>
        <dbReference type="ARBA" id="ARBA00022448"/>
    </source>
</evidence>
<evidence type="ECO:0000256" key="1">
    <source>
        <dbReference type="ARBA" id="ARBA00004651"/>
    </source>
</evidence>
<evidence type="ECO:0000256" key="7">
    <source>
        <dbReference type="SAM" id="Phobius"/>
    </source>
</evidence>
<feature type="transmembrane region" description="Helical" evidence="7">
    <location>
        <begin position="397"/>
        <end position="417"/>
    </location>
</feature>
<evidence type="ECO:0000256" key="3">
    <source>
        <dbReference type="ARBA" id="ARBA00022475"/>
    </source>
</evidence>
<dbReference type="InterPro" id="IPR048279">
    <property type="entry name" value="MdtK-like"/>
</dbReference>
<dbReference type="NCBIfam" id="TIGR00797">
    <property type="entry name" value="matE"/>
    <property type="match status" value="1"/>
</dbReference>
<feature type="transmembrane region" description="Helical" evidence="7">
    <location>
        <begin position="291"/>
        <end position="310"/>
    </location>
</feature>
<keyword evidence="6 7" id="KW-0472">Membrane</keyword>
<keyword evidence="4 7" id="KW-0812">Transmembrane</keyword>
<keyword evidence="2" id="KW-0813">Transport</keyword>
<evidence type="ECO:0000256" key="6">
    <source>
        <dbReference type="ARBA" id="ARBA00023136"/>
    </source>
</evidence>
<dbReference type="EMBL" id="JAARPY010000002">
    <property type="protein sequence ID" value="MBC1397670.1"/>
    <property type="molecule type" value="Genomic_DNA"/>
</dbReference>
<comment type="caution">
    <text evidence="8">The sequence shown here is derived from an EMBL/GenBank/DDBJ whole genome shotgun (WGS) entry which is preliminary data.</text>
</comment>
<protein>
    <submittedName>
        <fullName evidence="8">MATE family efflux transporter</fullName>
    </submittedName>
</protein>
<reference evidence="8 9" key="1">
    <citation type="submission" date="2020-03" db="EMBL/GenBank/DDBJ databases">
        <title>Soil Listeria distribution.</title>
        <authorList>
            <person name="Liao J."/>
            <person name="Wiedmann M."/>
        </authorList>
    </citation>
    <scope>NUCLEOTIDE SEQUENCE [LARGE SCALE GENOMIC DNA]</scope>
    <source>
        <strain evidence="8 9">FSL L7-1645</strain>
    </source>
</reference>
<feature type="transmembrane region" description="Helical" evidence="7">
    <location>
        <begin position="423"/>
        <end position="442"/>
    </location>
</feature>
<feature type="transmembrane region" description="Helical" evidence="7">
    <location>
        <begin position="100"/>
        <end position="122"/>
    </location>
</feature>
<evidence type="ECO:0000313" key="8">
    <source>
        <dbReference type="EMBL" id="MBC1397670.1"/>
    </source>
</evidence>
<keyword evidence="3" id="KW-1003">Cell membrane</keyword>
<dbReference type="AlphaFoldDB" id="A0A841YBN1"/>
<organism evidence="8 9">
    <name type="scientific">Listeria fleischmannii</name>
    <dbReference type="NCBI Taxonomy" id="1069827"/>
    <lineage>
        <taxon>Bacteria</taxon>
        <taxon>Bacillati</taxon>
        <taxon>Bacillota</taxon>
        <taxon>Bacilli</taxon>
        <taxon>Bacillales</taxon>
        <taxon>Listeriaceae</taxon>
        <taxon>Listeria</taxon>
    </lineage>
</organism>
<dbReference type="RefSeq" id="WP_099048776.1">
    <property type="nucleotide sequence ID" value="NZ_JAARQA010000005.1"/>
</dbReference>
<dbReference type="InterPro" id="IPR047135">
    <property type="entry name" value="YsiQ"/>
</dbReference>
<keyword evidence="5 7" id="KW-1133">Transmembrane helix</keyword>
<evidence type="ECO:0000256" key="4">
    <source>
        <dbReference type="ARBA" id="ARBA00022692"/>
    </source>
</evidence>
<feature type="transmembrane region" description="Helical" evidence="7">
    <location>
        <begin position="61"/>
        <end position="88"/>
    </location>
</feature>
<evidence type="ECO:0000313" key="9">
    <source>
        <dbReference type="Proteomes" id="UP000571128"/>
    </source>
</evidence>
<feature type="transmembrane region" description="Helical" evidence="7">
    <location>
        <begin position="330"/>
        <end position="348"/>
    </location>
</feature>
<evidence type="ECO:0000256" key="5">
    <source>
        <dbReference type="ARBA" id="ARBA00022989"/>
    </source>
</evidence>